<evidence type="ECO:0000256" key="1">
    <source>
        <dbReference type="ARBA" id="ARBA00004267"/>
    </source>
</evidence>
<evidence type="ECO:0000256" key="7">
    <source>
        <dbReference type="ARBA" id="ARBA00022741"/>
    </source>
</evidence>
<accession>A0A7R9CK60</accession>
<reference evidence="16" key="1">
    <citation type="submission" date="2020-11" db="EMBL/GenBank/DDBJ databases">
        <authorList>
            <person name="Tran Van P."/>
        </authorList>
    </citation>
    <scope>NUCLEOTIDE SEQUENCE</scope>
</reference>
<evidence type="ECO:0000256" key="8">
    <source>
        <dbReference type="ARBA" id="ARBA00022989"/>
    </source>
</evidence>
<dbReference type="FunFam" id="1.10.287.600:FF:000004">
    <property type="entry name" value="Tubulin gamma chain"/>
    <property type="match status" value="1"/>
</dbReference>
<dbReference type="CDD" id="cd02188">
    <property type="entry name" value="gamma_tubulin"/>
    <property type="match status" value="1"/>
</dbReference>
<dbReference type="Pfam" id="PF00240">
    <property type="entry name" value="ubiquitin"/>
    <property type="match status" value="1"/>
</dbReference>
<dbReference type="Gene3D" id="3.30.1330.20">
    <property type="entry name" value="Tubulin/FtsZ, C-terminal domain"/>
    <property type="match status" value="1"/>
</dbReference>
<dbReference type="SUPFAM" id="SSF55307">
    <property type="entry name" value="Tubulin C-terminal domain-like"/>
    <property type="match status" value="1"/>
</dbReference>
<dbReference type="SMART" id="SM00864">
    <property type="entry name" value="Tubulin"/>
    <property type="match status" value="1"/>
</dbReference>
<dbReference type="InterPro" id="IPR000626">
    <property type="entry name" value="Ubiquitin-like_dom"/>
</dbReference>
<evidence type="ECO:0000256" key="5">
    <source>
        <dbReference type="ARBA" id="ARBA00022692"/>
    </source>
</evidence>
<dbReference type="GO" id="GO:0005874">
    <property type="term" value="C:microtubule"/>
    <property type="evidence" value="ECO:0007669"/>
    <property type="project" value="UniProtKB-KW"/>
</dbReference>
<protein>
    <recommendedName>
        <fullName evidence="15">Ubiquitin-like domain-containing protein</fullName>
    </recommendedName>
</protein>
<comment type="subunit">
    <text evidence="13">Interacts with Ote.</text>
</comment>
<dbReference type="PROSITE" id="PS00227">
    <property type="entry name" value="TUBULIN"/>
    <property type="match status" value="1"/>
</dbReference>
<dbReference type="InterPro" id="IPR029071">
    <property type="entry name" value="Ubiquitin-like_domsf"/>
</dbReference>
<dbReference type="Pfam" id="PF03953">
    <property type="entry name" value="Tubulin_C"/>
    <property type="match status" value="1"/>
</dbReference>
<dbReference type="Gene3D" id="3.10.20.90">
    <property type="entry name" value="Phosphatidylinositol 3-kinase Catalytic Subunit, Chain A, domain 1"/>
    <property type="match status" value="1"/>
</dbReference>
<sequence>MALIAGSGANMDVLNAVTLVVKAPNQQVEDQTIKCELTWTIRKLKGHLSEVYPSKPRTEDQKLIYSGQLLNDGVVLKDILRSYEGQETHTVHLVCVPTRENFCRSKAPAMVGPRHSTTPGGSSSGSSSTPPESSSSSDNLSTSPSTSEESLRQRLSANPTTPTAARISYPSEEQTPAVPPPDPRTMWAATMTGGYDPNNLAHQVAWMQQAYAQYMMQYMQLMTSGTVMANGFVPGTIPSQPSALPEQTQPLAQNNQERVEEGPNNDLQDVEDEEIRANRDWLDWFYLLSRMMVLLSIVYFYSSPTRFFIVSILAVVMYLYHRGYLQVHQLQEARLVAENNNEGPPPVNNNVPPHPRGDEGQEVGPQPAIEATETLVGQGADRPTLLSLTWTFFTSFFASLIPEQPGALGQQRELFYSSIRYLLWRRAVPFKRKEVLYRAYFVPNVRFRISLTWQYAATAKVEQTWHYRLGSLVVVVPRFIISGGTVYSVASGHQTAPGAAGLPRCPRGDVLVVLHRQQWWSLKCAPTNYIRAVVIFVALAAHSLDDKIIIYNFFLCIVGFEFWKRLCEEHGISPDGILEDFAMDGTDRKDVFFYQADDEHYIPRAVLLDLEPRVIHSIMNSPYAKLYNPENIYLSKHGGGAGNNWASGHSQGERLQEEIFDIIDREADGSDSLEGFVLCHSIAGGTGSGMGSYLLERLTDRFPKKLIQTYSVFPNQDEISDVVVQPYNSLLTLKRLTQSADCVVVLDNTALNRIATDRLHIQNPSFTQINKLVSTIMSVSTTTLRYPSYMNNDLIGLIAPLIPTPTSSLPDDRLHSTDHRPRGKFCFGWILIKYVLFQGASVRKTTVLDVMRRLLQPKNMMVSTVHDRSAAHCYISILNIIQGEVDPTQVHKSLQRIRERKLAQFIPWGPASIQVALSRKSPYIQSAHRVSGLMLANHTIISSLFDRALQQYDKLRKREAFLEQFRKEAMFRDNLEELDNSREVVQELVDEYQAATREDYLTWKEGVV</sequence>
<gene>
    <name evidence="16" type="ORF">TPSB3V08_LOCUS1475</name>
</gene>
<feature type="compositionally biased region" description="Polar residues" evidence="14">
    <location>
        <begin position="238"/>
        <end position="256"/>
    </location>
</feature>
<feature type="compositionally biased region" description="Polar residues" evidence="14">
    <location>
        <begin position="153"/>
        <end position="163"/>
    </location>
</feature>
<dbReference type="Gene3D" id="3.40.50.1440">
    <property type="entry name" value="Tubulin/FtsZ, GTPase domain"/>
    <property type="match status" value="1"/>
</dbReference>
<dbReference type="InterPro" id="IPR008280">
    <property type="entry name" value="Tub_FtsZ_C"/>
</dbReference>
<dbReference type="SMART" id="SM00213">
    <property type="entry name" value="UBQ"/>
    <property type="match status" value="1"/>
</dbReference>
<evidence type="ECO:0000256" key="14">
    <source>
        <dbReference type="SAM" id="MobiDB-lite"/>
    </source>
</evidence>
<dbReference type="FunFam" id="3.40.50.1440:FF:000010">
    <property type="entry name" value="Tubulin gamma chain"/>
    <property type="match status" value="1"/>
</dbReference>
<proteinExistence type="inferred from homology"/>
<comment type="subcellular location">
    <subcellularLocation>
        <location evidence="1">Cytoplasm</location>
        <location evidence="1">Cytoskeleton</location>
        <location evidence="1">Microtubule organizing center</location>
    </subcellularLocation>
    <subcellularLocation>
        <location evidence="2">Membrane</location>
    </subcellularLocation>
</comment>
<dbReference type="GO" id="GO:0005819">
    <property type="term" value="C:spindle"/>
    <property type="evidence" value="ECO:0007669"/>
    <property type="project" value="UniProtKB-ARBA"/>
</dbReference>
<keyword evidence="4" id="KW-0963">Cytoplasm</keyword>
<dbReference type="GO" id="GO:0000280">
    <property type="term" value="P:nuclear division"/>
    <property type="evidence" value="ECO:0007669"/>
    <property type="project" value="UniProtKB-ARBA"/>
</dbReference>
<dbReference type="AlphaFoldDB" id="A0A7R9CK60"/>
<feature type="compositionally biased region" description="Low complexity" evidence="14">
    <location>
        <begin position="112"/>
        <end position="148"/>
    </location>
</feature>
<dbReference type="FunFam" id="3.30.1330.20:FF:000003">
    <property type="entry name" value="Tubulin gamma chain"/>
    <property type="match status" value="1"/>
</dbReference>
<evidence type="ECO:0000256" key="13">
    <source>
        <dbReference type="ARBA" id="ARBA00064654"/>
    </source>
</evidence>
<keyword evidence="5" id="KW-0812">Transmembrane</keyword>
<keyword evidence="7" id="KW-0547">Nucleotide-binding</keyword>
<evidence type="ECO:0000256" key="6">
    <source>
        <dbReference type="ARBA" id="ARBA00022701"/>
    </source>
</evidence>
<evidence type="ECO:0000259" key="15">
    <source>
        <dbReference type="PROSITE" id="PS50053"/>
    </source>
</evidence>
<name>A0A7R9CK60_TIMPO</name>
<dbReference type="EMBL" id="OD000530">
    <property type="protein sequence ID" value="CAD7398048.1"/>
    <property type="molecule type" value="Genomic_DNA"/>
</dbReference>
<keyword evidence="8" id="KW-1133">Transmembrane helix</keyword>
<evidence type="ECO:0000256" key="4">
    <source>
        <dbReference type="ARBA" id="ARBA00022490"/>
    </source>
</evidence>
<dbReference type="GO" id="GO:0007020">
    <property type="term" value="P:microtubule nucleation"/>
    <property type="evidence" value="ECO:0007669"/>
    <property type="project" value="InterPro"/>
</dbReference>
<dbReference type="InterPro" id="IPR037103">
    <property type="entry name" value="Tubulin/FtsZ-like_C"/>
</dbReference>
<feature type="region of interest" description="Disordered" evidence="14">
    <location>
        <begin position="108"/>
        <end position="185"/>
    </location>
</feature>
<dbReference type="FunFam" id="3.10.20.90:FF:000046">
    <property type="entry name" value="Homocysteine-responsive endoplasmic reticulum-resident ubiquitin-like domain member 2 protein"/>
    <property type="match status" value="1"/>
</dbReference>
<evidence type="ECO:0000256" key="11">
    <source>
        <dbReference type="ARBA" id="ARBA00023212"/>
    </source>
</evidence>
<dbReference type="InterPro" id="IPR002454">
    <property type="entry name" value="Gamma_tubulin"/>
</dbReference>
<dbReference type="InterPro" id="IPR003008">
    <property type="entry name" value="Tubulin_FtsZ_GTPase"/>
</dbReference>
<dbReference type="PRINTS" id="PR01164">
    <property type="entry name" value="GAMMATUBULIN"/>
</dbReference>
<dbReference type="CDD" id="cd01790">
    <property type="entry name" value="Ubl_HERP"/>
    <property type="match status" value="1"/>
</dbReference>
<dbReference type="GO" id="GO:0006986">
    <property type="term" value="P:response to unfolded protein"/>
    <property type="evidence" value="ECO:0007669"/>
    <property type="project" value="UniProtKB-KW"/>
</dbReference>
<dbReference type="PANTHER" id="PTHR11588">
    <property type="entry name" value="TUBULIN"/>
    <property type="match status" value="1"/>
</dbReference>
<feature type="region of interest" description="Disordered" evidence="14">
    <location>
        <begin position="339"/>
        <end position="362"/>
    </location>
</feature>
<keyword evidence="11" id="KW-0206">Cytoskeleton</keyword>
<dbReference type="GO" id="GO:0005813">
    <property type="term" value="C:centrosome"/>
    <property type="evidence" value="ECO:0007669"/>
    <property type="project" value="UniProtKB-ARBA"/>
</dbReference>
<keyword evidence="9" id="KW-0342">GTP-binding</keyword>
<dbReference type="GO" id="GO:0098813">
    <property type="term" value="P:nuclear chromosome segregation"/>
    <property type="evidence" value="ECO:0007669"/>
    <property type="project" value="UniProtKB-ARBA"/>
</dbReference>
<evidence type="ECO:0000256" key="10">
    <source>
        <dbReference type="ARBA" id="ARBA00023136"/>
    </source>
</evidence>
<dbReference type="Gene3D" id="1.10.287.600">
    <property type="entry name" value="Helix hairpin bin"/>
    <property type="match status" value="1"/>
</dbReference>
<dbReference type="PROSITE" id="PS50053">
    <property type="entry name" value="UBIQUITIN_2"/>
    <property type="match status" value="1"/>
</dbReference>
<keyword evidence="10" id="KW-0472">Membrane</keyword>
<dbReference type="GO" id="GO:0005525">
    <property type="term" value="F:GTP binding"/>
    <property type="evidence" value="ECO:0007669"/>
    <property type="project" value="UniProtKB-KW"/>
</dbReference>
<dbReference type="InterPro" id="IPR017975">
    <property type="entry name" value="Tubulin_CS"/>
</dbReference>
<evidence type="ECO:0000256" key="3">
    <source>
        <dbReference type="ARBA" id="ARBA00009636"/>
    </source>
</evidence>
<feature type="domain" description="Ubiquitin-like" evidence="15">
    <location>
        <begin position="17"/>
        <end position="94"/>
    </location>
</feature>
<dbReference type="SMART" id="SM00865">
    <property type="entry name" value="Tubulin_C"/>
    <property type="match status" value="1"/>
</dbReference>
<dbReference type="GO" id="GO:0000931">
    <property type="term" value="C:gamma-tubulin ring complex"/>
    <property type="evidence" value="ECO:0007669"/>
    <property type="project" value="UniProtKB-ARBA"/>
</dbReference>
<dbReference type="SUPFAM" id="SSF54236">
    <property type="entry name" value="Ubiquitin-like"/>
    <property type="match status" value="1"/>
</dbReference>
<dbReference type="InterPro" id="IPR023123">
    <property type="entry name" value="Tubulin_C"/>
</dbReference>
<dbReference type="Pfam" id="PF00091">
    <property type="entry name" value="Tubulin"/>
    <property type="match status" value="1"/>
</dbReference>
<dbReference type="InterPro" id="IPR036525">
    <property type="entry name" value="Tubulin/FtsZ_GTPase_sf"/>
</dbReference>
<comment type="similarity">
    <text evidence="3">Belongs to the tubulin family.</text>
</comment>
<dbReference type="InterPro" id="IPR000217">
    <property type="entry name" value="Tubulin"/>
</dbReference>
<dbReference type="SUPFAM" id="SSF52490">
    <property type="entry name" value="Tubulin nucleotide-binding domain-like"/>
    <property type="match status" value="1"/>
</dbReference>
<evidence type="ECO:0000256" key="2">
    <source>
        <dbReference type="ARBA" id="ARBA00004370"/>
    </source>
</evidence>
<dbReference type="GO" id="GO:0031122">
    <property type="term" value="P:cytoplasmic microtubule organization"/>
    <property type="evidence" value="ECO:0007669"/>
    <property type="project" value="InterPro"/>
</dbReference>
<evidence type="ECO:0000256" key="12">
    <source>
        <dbReference type="ARBA" id="ARBA00023230"/>
    </source>
</evidence>
<organism evidence="16">
    <name type="scientific">Timema poppense</name>
    <name type="common">Walking stick</name>
    <dbReference type="NCBI Taxonomy" id="170557"/>
    <lineage>
        <taxon>Eukaryota</taxon>
        <taxon>Metazoa</taxon>
        <taxon>Ecdysozoa</taxon>
        <taxon>Arthropoda</taxon>
        <taxon>Hexapoda</taxon>
        <taxon>Insecta</taxon>
        <taxon>Pterygota</taxon>
        <taxon>Neoptera</taxon>
        <taxon>Polyneoptera</taxon>
        <taxon>Phasmatodea</taxon>
        <taxon>Timematodea</taxon>
        <taxon>Timematoidea</taxon>
        <taxon>Timematidae</taxon>
        <taxon>Timema</taxon>
    </lineage>
</organism>
<dbReference type="GO" id="GO:0016020">
    <property type="term" value="C:membrane"/>
    <property type="evidence" value="ECO:0007669"/>
    <property type="project" value="UniProtKB-SubCell"/>
</dbReference>
<dbReference type="InterPro" id="IPR018316">
    <property type="entry name" value="Tubulin/FtsZ_2-layer-sand-dom"/>
</dbReference>
<feature type="region of interest" description="Disordered" evidence="14">
    <location>
        <begin position="238"/>
        <end position="267"/>
    </location>
</feature>
<evidence type="ECO:0000256" key="9">
    <source>
        <dbReference type="ARBA" id="ARBA00023134"/>
    </source>
</evidence>
<evidence type="ECO:0000313" key="16">
    <source>
        <dbReference type="EMBL" id="CAD7398048.1"/>
    </source>
</evidence>
<keyword evidence="6" id="KW-0493">Microtubule</keyword>
<keyword evidence="12" id="KW-0834">Unfolded protein response</keyword>
<dbReference type="PRINTS" id="PR01161">
    <property type="entry name" value="TUBULIN"/>
</dbReference>